<organism evidence="2 3">
    <name type="scientific">Acaulospora morrowiae</name>
    <dbReference type="NCBI Taxonomy" id="94023"/>
    <lineage>
        <taxon>Eukaryota</taxon>
        <taxon>Fungi</taxon>
        <taxon>Fungi incertae sedis</taxon>
        <taxon>Mucoromycota</taxon>
        <taxon>Glomeromycotina</taxon>
        <taxon>Glomeromycetes</taxon>
        <taxon>Diversisporales</taxon>
        <taxon>Acaulosporaceae</taxon>
        <taxon>Acaulospora</taxon>
    </lineage>
</organism>
<keyword evidence="3" id="KW-1185">Reference proteome</keyword>
<evidence type="ECO:0000256" key="1">
    <source>
        <dbReference type="SAM" id="MobiDB-lite"/>
    </source>
</evidence>
<dbReference type="Proteomes" id="UP000789342">
    <property type="component" value="Unassembled WGS sequence"/>
</dbReference>
<feature type="region of interest" description="Disordered" evidence="1">
    <location>
        <begin position="66"/>
        <end position="86"/>
    </location>
</feature>
<feature type="compositionally biased region" description="Acidic residues" evidence="1">
    <location>
        <begin position="67"/>
        <end position="78"/>
    </location>
</feature>
<dbReference type="OrthoDB" id="2412924at2759"/>
<accession>A0A9N9GG16</accession>
<reference evidence="2" key="1">
    <citation type="submission" date="2021-06" db="EMBL/GenBank/DDBJ databases">
        <authorList>
            <person name="Kallberg Y."/>
            <person name="Tangrot J."/>
            <person name="Rosling A."/>
        </authorList>
    </citation>
    <scope>NUCLEOTIDE SEQUENCE</scope>
    <source>
        <strain evidence="2">CL551</strain>
    </source>
</reference>
<sequence>MNNQDDNLSDINNNDSLMKELYEDVEALCFRNMMNLEEYVDYPEEKNTFETLNNQEILNITVNQELENNESEEEENENIEMRQITY</sequence>
<gene>
    <name evidence="2" type="ORF">AMORRO_LOCUS7737</name>
</gene>
<name>A0A9N9GG16_9GLOM</name>
<evidence type="ECO:0000313" key="2">
    <source>
        <dbReference type="EMBL" id="CAG8599877.1"/>
    </source>
</evidence>
<proteinExistence type="predicted"/>
<evidence type="ECO:0000313" key="3">
    <source>
        <dbReference type="Proteomes" id="UP000789342"/>
    </source>
</evidence>
<dbReference type="AlphaFoldDB" id="A0A9N9GG16"/>
<protein>
    <submittedName>
        <fullName evidence="2">8034_t:CDS:1</fullName>
    </submittedName>
</protein>
<dbReference type="EMBL" id="CAJVPV010006068">
    <property type="protein sequence ID" value="CAG8599877.1"/>
    <property type="molecule type" value="Genomic_DNA"/>
</dbReference>
<comment type="caution">
    <text evidence="2">The sequence shown here is derived from an EMBL/GenBank/DDBJ whole genome shotgun (WGS) entry which is preliminary data.</text>
</comment>